<dbReference type="EMBL" id="CABVLI010000047">
    <property type="protein sequence ID" value="VVT29820.1"/>
    <property type="molecule type" value="Genomic_DNA"/>
</dbReference>
<evidence type="ECO:0000313" key="2">
    <source>
        <dbReference type="EMBL" id="VVT29820.1"/>
    </source>
</evidence>
<feature type="region of interest" description="Disordered" evidence="1">
    <location>
        <begin position="71"/>
        <end position="101"/>
    </location>
</feature>
<feature type="compositionally biased region" description="Polar residues" evidence="1">
    <location>
        <begin position="79"/>
        <end position="88"/>
    </location>
</feature>
<name>A0A5E8AEI4_9SPHN</name>
<evidence type="ECO:0000256" key="1">
    <source>
        <dbReference type="SAM" id="MobiDB-lite"/>
    </source>
</evidence>
<gene>
    <name evidence="2" type="ORF">SPHINGO391_510180</name>
</gene>
<evidence type="ECO:0000313" key="3">
    <source>
        <dbReference type="Proteomes" id="UP000326857"/>
    </source>
</evidence>
<protein>
    <submittedName>
        <fullName evidence="2">Uncharacterized protein</fullName>
    </submittedName>
</protein>
<sequence>MDSQKPTTKRRQPAGRIDEHIETRIARDRHIVLEPRVREHADRGVETSLLDAASPARTSFGREADAYVQGALAPRRPRSSNNEFSTSGPRAGAASKIACSR</sequence>
<organism evidence="2 3">
    <name type="scientific">Sphingomonas aurantiaca</name>
    <dbReference type="NCBI Taxonomy" id="185949"/>
    <lineage>
        <taxon>Bacteria</taxon>
        <taxon>Pseudomonadati</taxon>
        <taxon>Pseudomonadota</taxon>
        <taxon>Alphaproteobacteria</taxon>
        <taxon>Sphingomonadales</taxon>
        <taxon>Sphingomonadaceae</taxon>
        <taxon>Sphingomonas</taxon>
    </lineage>
</organism>
<dbReference type="Proteomes" id="UP000326857">
    <property type="component" value="Unassembled WGS sequence"/>
</dbReference>
<dbReference type="AlphaFoldDB" id="A0A5E8AEI4"/>
<reference evidence="2 3" key="1">
    <citation type="submission" date="2019-09" db="EMBL/GenBank/DDBJ databases">
        <authorList>
            <person name="Dittami M. S."/>
        </authorList>
    </citation>
    <scope>NUCLEOTIDE SEQUENCE [LARGE SCALE GENOMIC DNA]</scope>
    <source>
        <strain evidence="2">SPHINGO391</strain>
    </source>
</reference>
<feature type="region of interest" description="Disordered" evidence="1">
    <location>
        <begin position="1"/>
        <end position="22"/>
    </location>
</feature>
<accession>A0A5E8AEI4</accession>
<proteinExistence type="predicted"/>